<evidence type="ECO:0000259" key="7">
    <source>
        <dbReference type="Pfam" id="PF00583"/>
    </source>
</evidence>
<evidence type="ECO:0000256" key="4">
    <source>
        <dbReference type="ARBA" id="ARBA00023315"/>
    </source>
</evidence>
<feature type="region of interest" description="Disordered" evidence="6">
    <location>
        <begin position="395"/>
        <end position="418"/>
    </location>
</feature>
<dbReference type="InterPro" id="IPR037113">
    <property type="entry name" value="Hat1_N_sf"/>
</dbReference>
<dbReference type="EC" id="2.3.1.48" evidence="2"/>
<feature type="compositionally biased region" description="Basic and acidic residues" evidence="6">
    <location>
        <begin position="395"/>
        <end position="405"/>
    </location>
</feature>
<evidence type="ECO:0000313" key="9">
    <source>
        <dbReference type="EMBL" id="KAK9866385.1"/>
    </source>
</evidence>
<evidence type="ECO:0000256" key="1">
    <source>
        <dbReference type="ARBA" id="ARBA00010543"/>
    </source>
</evidence>
<dbReference type="Pfam" id="PF10394">
    <property type="entry name" value="Hat1_N"/>
    <property type="match status" value="1"/>
</dbReference>
<dbReference type="Proteomes" id="UP001485043">
    <property type="component" value="Unassembled WGS sequence"/>
</dbReference>
<keyword evidence="10" id="KW-1185">Reference proteome</keyword>
<evidence type="ECO:0000256" key="5">
    <source>
        <dbReference type="ARBA" id="ARBA00048017"/>
    </source>
</evidence>
<comment type="caution">
    <text evidence="9">The sequence shown here is derived from an EMBL/GenBank/DDBJ whole genome shotgun (WGS) entry which is preliminary data.</text>
</comment>
<evidence type="ECO:0000256" key="2">
    <source>
        <dbReference type="ARBA" id="ARBA00013184"/>
    </source>
</evidence>
<dbReference type="GO" id="GO:0004402">
    <property type="term" value="F:histone acetyltransferase activity"/>
    <property type="evidence" value="ECO:0007669"/>
    <property type="project" value="InterPro"/>
</dbReference>
<gene>
    <name evidence="9" type="ORF">WJX84_011581</name>
</gene>
<comment type="catalytic activity">
    <reaction evidence="5">
        <text>L-lysyl-[protein] + acetyl-CoA = N(6)-acetyl-L-lysyl-[protein] + CoA + H(+)</text>
        <dbReference type="Rhea" id="RHEA:45948"/>
        <dbReference type="Rhea" id="RHEA-COMP:9752"/>
        <dbReference type="Rhea" id="RHEA-COMP:10731"/>
        <dbReference type="ChEBI" id="CHEBI:15378"/>
        <dbReference type="ChEBI" id="CHEBI:29969"/>
        <dbReference type="ChEBI" id="CHEBI:57287"/>
        <dbReference type="ChEBI" id="CHEBI:57288"/>
        <dbReference type="ChEBI" id="CHEBI:61930"/>
        <dbReference type="EC" id="2.3.1.48"/>
    </reaction>
</comment>
<dbReference type="InterPro" id="IPR019467">
    <property type="entry name" value="Hat1_N"/>
</dbReference>
<feature type="domain" description="N-acetyltransferase" evidence="7">
    <location>
        <begin position="181"/>
        <end position="248"/>
    </location>
</feature>
<dbReference type="GO" id="GO:0005634">
    <property type="term" value="C:nucleus"/>
    <property type="evidence" value="ECO:0007669"/>
    <property type="project" value="InterPro"/>
</dbReference>
<dbReference type="InterPro" id="IPR000182">
    <property type="entry name" value="GNAT_dom"/>
</dbReference>
<dbReference type="AlphaFoldDB" id="A0AAW1TBN4"/>
<dbReference type="EMBL" id="JALJOV010000166">
    <property type="protein sequence ID" value="KAK9866385.1"/>
    <property type="molecule type" value="Genomic_DNA"/>
</dbReference>
<evidence type="ECO:0000259" key="8">
    <source>
        <dbReference type="Pfam" id="PF10394"/>
    </source>
</evidence>
<evidence type="ECO:0000256" key="6">
    <source>
        <dbReference type="SAM" id="MobiDB-lite"/>
    </source>
</evidence>
<feature type="domain" description="Histone acetyl transferase HAT1 N-terminal" evidence="8">
    <location>
        <begin position="18"/>
        <end position="169"/>
    </location>
</feature>
<accession>A0AAW1TBN4</accession>
<dbReference type="GO" id="GO:0031509">
    <property type="term" value="P:subtelomeric heterochromatin formation"/>
    <property type="evidence" value="ECO:0007669"/>
    <property type="project" value="InterPro"/>
</dbReference>
<keyword evidence="3" id="KW-0808">Transferase</keyword>
<evidence type="ECO:0000313" key="10">
    <source>
        <dbReference type="Proteomes" id="UP001485043"/>
    </source>
</evidence>
<dbReference type="InterPro" id="IPR017380">
    <property type="entry name" value="Hist_AcTrfase_B-typ_cat-su"/>
</dbReference>
<evidence type="ECO:0000256" key="3">
    <source>
        <dbReference type="ARBA" id="ARBA00022679"/>
    </source>
</evidence>
<dbReference type="Gene3D" id="3.40.630.30">
    <property type="match status" value="1"/>
</dbReference>
<dbReference type="InterPro" id="IPR016181">
    <property type="entry name" value="Acyl_CoA_acyltransferase"/>
</dbReference>
<dbReference type="Gene3D" id="3.90.360.10">
    <property type="entry name" value="Histone acetyl transferase 1 (HAT1), N-terminal domain"/>
    <property type="match status" value="1"/>
</dbReference>
<proteinExistence type="inferred from homology"/>
<dbReference type="PANTHER" id="PTHR12046">
    <property type="entry name" value="HISTONE ACETYLTRANSFERASE TYPE B CATALYTIC SUBUNIT"/>
    <property type="match status" value="1"/>
</dbReference>
<protein>
    <recommendedName>
        <fullName evidence="2">histone acetyltransferase</fullName>
        <ecNumber evidence="2">2.3.1.48</ecNumber>
    </recommendedName>
</protein>
<dbReference type="Pfam" id="PF00583">
    <property type="entry name" value="Acetyltransf_1"/>
    <property type="match status" value="1"/>
</dbReference>
<dbReference type="GO" id="GO:0000781">
    <property type="term" value="C:chromosome, telomeric region"/>
    <property type="evidence" value="ECO:0007669"/>
    <property type="project" value="GOC"/>
</dbReference>
<dbReference type="SUPFAM" id="SSF55729">
    <property type="entry name" value="Acyl-CoA N-acyltransferases (Nat)"/>
    <property type="match status" value="1"/>
</dbReference>
<reference evidence="9 10" key="1">
    <citation type="journal article" date="2024" name="Nat. Commun.">
        <title>Phylogenomics reveals the evolutionary origins of lichenization in chlorophyte algae.</title>
        <authorList>
            <person name="Puginier C."/>
            <person name="Libourel C."/>
            <person name="Otte J."/>
            <person name="Skaloud P."/>
            <person name="Haon M."/>
            <person name="Grisel S."/>
            <person name="Petersen M."/>
            <person name="Berrin J.G."/>
            <person name="Delaux P.M."/>
            <person name="Dal Grande F."/>
            <person name="Keller J."/>
        </authorList>
    </citation>
    <scope>NUCLEOTIDE SEQUENCE [LARGE SCALE GENOMIC DNA]</scope>
    <source>
        <strain evidence="9 10">SAG 2523</strain>
    </source>
</reference>
<sequence length="433" mass="48340">MEGPPGKKQRLEDPGKPVTSANKCINFHFAKPQSTDSKLQASDSFQPEFTHQIFGDDEEIHGFEGLEIKVWLLQPSFLAFVDVGCTLHRPDADDVDGEFRKHFPSVSFNRQDLSEKLTREAVTLSADQLGKPIKESLGTAIYHFNLSTAAQAIKDLHARIEPLLLFFVDAACAIDQEDADWDLMLAVRQHNGSPQVVGFCTVYNYYAWPDRKRLRLSQVLVWPPFQRQGLGRLLLQSVYTLADQVNCVDVTFEDPTDELQLLREEVDVERATASAWLPELAAKVAAAATSGPGDKENAPSHPGVLDLALPKDCEARARQELRLTKEQVRRVWEVLLFKQKAMQSERGVSMMMSLIAHRLSCNRENTKMAEGKRVVNGDGEGFVMMRFPEDIASRLPKSTEPEGHDGSTGAAPKESDIADMVETRLQELVARLG</sequence>
<dbReference type="CDD" id="cd04301">
    <property type="entry name" value="NAT_SF"/>
    <property type="match status" value="1"/>
</dbReference>
<organism evidence="9 10">
    <name type="scientific">Apatococcus fuscideae</name>
    <dbReference type="NCBI Taxonomy" id="2026836"/>
    <lineage>
        <taxon>Eukaryota</taxon>
        <taxon>Viridiplantae</taxon>
        <taxon>Chlorophyta</taxon>
        <taxon>core chlorophytes</taxon>
        <taxon>Trebouxiophyceae</taxon>
        <taxon>Chlorellales</taxon>
        <taxon>Chlorellaceae</taxon>
        <taxon>Apatococcus</taxon>
    </lineage>
</organism>
<name>A0AAW1TBN4_9CHLO</name>
<keyword evidence="4" id="KW-0012">Acyltransferase</keyword>
<comment type="similarity">
    <text evidence="1">Belongs to the HAT1 family.</text>
</comment>